<evidence type="ECO:0000313" key="4">
    <source>
        <dbReference type="Proteomes" id="UP000663845"/>
    </source>
</evidence>
<keyword evidence="2" id="KW-0560">Oxidoreductase</keyword>
<dbReference type="EMBL" id="CAJNOG010001370">
    <property type="protein sequence ID" value="CAF1437028.1"/>
    <property type="molecule type" value="Genomic_DNA"/>
</dbReference>
<evidence type="ECO:0000256" key="2">
    <source>
        <dbReference type="ARBA" id="ARBA00023002"/>
    </source>
</evidence>
<dbReference type="InterPro" id="IPR002347">
    <property type="entry name" value="SDR_fam"/>
</dbReference>
<reference evidence="3" key="1">
    <citation type="submission" date="2021-02" db="EMBL/GenBank/DDBJ databases">
        <authorList>
            <person name="Nowell W R."/>
        </authorList>
    </citation>
    <scope>NUCLEOTIDE SEQUENCE</scope>
</reference>
<gene>
    <name evidence="3" type="ORF">JYZ213_LOCUS39905</name>
</gene>
<sequence length="435" mass="49515">MAKELNIDALSKTLIRNIRTESYSGLLIYCSIFYPIETQKIGFWDGLDFIGMDFYLALLNITNDGSKIFWLFSIFQNMADSLAGLAIPSATPFMKYIGNYSANFTLQDMTFKALENNSGICDGSIIFCTMYAEKKMSHYIEISLVMGSSDSRAQSRYNMTAQDVINECGENSKVKQSHILVTGATSGIGIETGRVLALAGAKVYLMGRSEIKLQQVIENINKELQQKATNGSVHGVFCDLNSLAKMAIVLPPYLKYISFLMILFAILCKYEIPLDPSTSDRKTLLFTKTATVQCDRAHVYKVITNIDKYTSWYPNVARVEHVQLVPSRVHNHEGEKYRLITRFPIIGDVPLDLIIHTDDQPKQFIYSVDSWLLETNLIELKDISTNVNSTRIEWTVYTRRRSILFQYIILPFANFYKNQLVREALFSLVMQVRDL</sequence>
<dbReference type="GO" id="GO:0016491">
    <property type="term" value="F:oxidoreductase activity"/>
    <property type="evidence" value="ECO:0007669"/>
    <property type="project" value="UniProtKB-KW"/>
</dbReference>
<evidence type="ECO:0000256" key="1">
    <source>
        <dbReference type="ARBA" id="ARBA00006484"/>
    </source>
</evidence>
<dbReference type="Gene3D" id="3.20.20.80">
    <property type="entry name" value="Glycosidases"/>
    <property type="match status" value="1"/>
</dbReference>
<dbReference type="PANTHER" id="PTHR44196:SF1">
    <property type="entry name" value="DEHYDROGENASE_REDUCTASE SDR FAMILY MEMBER 7B"/>
    <property type="match status" value="1"/>
</dbReference>
<organism evidence="3 4">
    <name type="scientific">Adineta steineri</name>
    <dbReference type="NCBI Taxonomy" id="433720"/>
    <lineage>
        <taxon>Eukaryota</taxon>
        <taxon>Metazoa</taxon>
        <taxon>Spiralia</taxon>
        <taxon>Gnathifera</taxon>
        <taxon>Rotifera</taxon>
        <taxon>Eurotatoria</taxon>
        <taxon>Bdelloidea</taxon>
        <taxon>Adinetida</taxon>
        <taxon>Adinetidae</taxon>
        <taxon>Adineta</taxon>
    </lineage>
</organism>
<protein>
    <submittedName>
        <fullName evidence="3">Uncharacterized protein</fullName>
    </submittedName>
</protein>
<evidence type="ECO:0000313" key="3">
    <source>
        <dbReference type="EMBL" id="CAF1437028.1"/>
    </source>
</evidence>
<dbReference type="InterPro" id="IPR036291">
    <property type="entry name" value="NAD(P)-bd_dom_sf"/>
</dbReference>
<name>A0A815NYE4_9BILA</name>
<dbReference type="PANTHER" id="PTHR44196">
    <property type="entry name" value="DEHYDROGENASE/REDUCTASE SDR FAMILY MEMBER 7B"/>
    <property type="match status" value="1"/>
</dbReference>
<comment type="caution">
    <text evidence="3">The sequence shown here is derived from an EMBL/GenBank/DDBJ whole genome shotgun (WGS) entry which is preliminary data.</text>
</comment>
<dbReference type="Proteomes" id="UP000663845">
    <property type="component" value="Unassembled WGS sequence"/>
</dbReference>
<dbReference type="Gene3D" id="3.40.50.720">
    <property type="entry name" value="NAD(P)-binding Rossmann-like Domain"/>
    <property type="match status" value="1"/>
</dbReference>
<dbReference type="GO" id="GO:0016020">
    <property type="term" value="C:membrane"/>
    <property type="evidence" value="ECO:0007669"/>
    <property type="project" value="TreeGrafter"/>
</dbReference>
<dbReference type="SUPFAM" id="SSF55961">
    <property type="entry name" value="Bet v1-like"/>
    <property type="match status" value="1"/>
</dbReference>
<comment type="similarity">
    <text evidence="1">Belongs to the short-chain dehydrogenases/reductases (SDR) family.</text>
</comment>
<dbReference type="SUPFAM" id="SSF51735">
    <property type="entry name" value="NAD(P)-binding Rossmann-fold domains"/>
    <property type="match status" value="1"/>
</dbReference>
<accession>A0A815NYE4</accession>
<proteinExistence type="inferred from homology"/>
<dbReference type="AlphaFoldDB" id="A0A815NYE4"/>
<dbReference type="Pfam" id="PF00106">
    <property type="entry name" value="adh_short"/>
    <property type="match status" value="1"/>
</dbReference>